<evidence type="ECO:0000313" key="2">
    <source>
        <dbReference type="Proteomes" id="UP000663823"/>
    </source>
</evidence>
<feature type="non-terminal residue" evidence="1">
    <location>
        <position position="1"/>
    </location>
</feature>
<dbReference type="Proteomes" id="UP000663823">
    <property type="component" value="Unassembled WGS sequence"/>
</dbReference>
<name>A0A820D3A6_9BILA</name>
<gene>
    <name evidence="1" type="ORF">OTI717_LOCUS39649</name>
</gene>
<sequence>MLLIVAQYFSDFGIKHGIIEFIEQQDESADGLFANIKYVLESYELVLEKLSSLGSDNTNVNVGDNHSVFSLFNELIPLLIQGNCYCRILHNSVKHGHDHLLFDIEAAILKIYSHFCRSSVRSQELTKYFKSSDQEQKVMLQHIRTRWLSLLLSIERLIAIYPVVKSYFLDLKDGTCPKILLDFLRLIK</sequence>
<dbReference type="SUPFAM" id="SSF53098">
    <property type="entry name" value="Ribonuclease H-like"/>
    <property type="match status" value="1"/>
</dbReference>
<accession>A0A820D3A6</accession>
<dbReference type="PANTHER" id="PTHR37162">
    <property type="entry name" value="HAT FAMILY DIMERISATION DOMAINCONTAINING PROTEIN-RELATED"/>
    <property type="match status" value="1"/>
</dbReference>
<proteinExistence type="predicted"/>
<reference evidence="1" key="1">
    <citation type="submission" date="2021-02" db="EMBL/GenBank/DDBJ databases">
        <authorList>
            <person name="Nowell W R."/>
        </authorList>
    </citation>
    <scope>NUCLEOTIDE SEQUENCE</scope>
</reference>
<protein>
    <submittedName>
        <fullName evidence="1">Uncharacterized protein</fullName>
    </submittedName>
</protein>
<comment type="caution">
    <text evidence="1">The sequence shown here is derived from an EMBL/GenBank/DDBJ whole genome shotgun (WGS) entry which is preliminary data.</text>
</comment>
<evidence type="ECO:0000313" key="1">
    <source>
        <dbReference type="EMBL" id="CAF4228460.1"/>
    </source>
</evidence>
<dbReference type="EMBL" id="CAJOAX010026832">
    <property type="protein sequence ID" value="CAF4228460.1"/>
    <property type="molecule type" value="Genomic_DNA"/>
</dbReference>
<dbReference type="PANTHER" id="PTHR37162:SF1">
    <property type="entry name" value="BED-TYPE DOMAIN-CONTAINING PROTEIN"/>
    <property type="match status" value="1"/>
</dbReference>
<organism evidence="1 2">
    <name type="scientific">Rotaria sordida</name>
    <dbReference type="NCBI Taxonomy" id="392033"/>
    <lineage>
        <taxon>Eukaryota</taxon>
        <taxon>Metazoa</taxon>
        <taxon>Spiralia</taxon>
        <taxon>Gnathifera</taxon>
        <taxon>Rotifera</taxon>
        <taxon>Eurotatoria</taxon>
        <taxon>Bdelloidea</taxon>
        <taxon>Philodinida</taxon>
        <taxon>Philodinidae</taxon>
        <taxon>Rotaria</taxon>
    </lineage>
</organism>
<dbReference type="InterPro" id="IPR012337">
    <property type="entry name" value="RNaseH-like_sf"/>
</dbReference>
<dbReference type="AlphaFoldDB" id="A0A820D3A6"/>